<reference evidence="1 2" key="1">
    <citation type="journal article" date="2018" name="Sci. Rep.">
        <title>Genomic signatures of local adaptation to the degree of environmental predictability in rotifers.</title>
        <authorList>
            <person name="Franch-Gras L."/>
            <person name="Hahn C."/>
            <person name="Garcia-Roger E.M."/>
            <person name="Carmona M.J."/>
            <person name="Serra M."/>
            <person name="Gomez A."/>
        </authorList>
    </citation>
    <scope>NUCLEOTIDE SEQUENCE [LARGE SCALE GENOMIC DNA]</scope>
    <source>
        <strain evidence="1">HYR1</strain>
    </source>
</reference>
<keyword evidence="2" id="KW-1185">Reference proteome</keyword>
<protein>
    <submittedName>
        <fullName evidence="1">Uncharacterized protein</fullName>
    </submittedName>
</protein>
<dbReference type="Proteomes" id="UP000276133">
    <property type="component" value="Unassembled WGS sequence"/>
</dbReference>
<name>A0A3M7S4C0_BRAPC</name>
<accession>A0A3M7S4C0</accession>
<dbReference type="EMBL" id="REGN01002062">
    <property type="protein sequence ID" value="RNA30664.1"/>
    <property type="molecule type" value="Genomic_DNA"/>
</dbReference>
<evidence type="ECO:0000313" key="2">
    <source>
        <dbReference type="Proteomes" id="UP000276133"/>
    </source>
</evidence>
<gene>
    <name evidence="1" type="ORF">BpHYR1_011506</name>
</gene>
<evidence type="ECO:0000313" key="1">
    <source>
        <dbReference type="EMBL" id="RNA30664.1"/>
    </source>
</evidence>
<proteinExistence type="predicted"/>
<dbReference type="AlphaFoldDB" id="A0A3M7S4C0"/>
<dbReference type="OrthoDB" id="4843387at2759"/>
<sequence>MNPILRFVVPTLQGGGGSTVIWRCISSKGTGCCQINAYAYKLLCNTAYFISESAVCWLYKFET</sequence>
<organism evidence="1 2">
    <name type="scientific">Brachionus plicatilis</name>
    <name type="common">Marine rotifer</name>
    <name type="synonym">Brachionus muelleri</name>
    <dbReference type="NCBI Taxonomy" id="10195"/>
    <lineage>
        <taxon>Eukaryota</taxon>
        <taxon>Metazoa</taxon>
        <taxon>Spiralia</taxon>
        <taxon>Gnathifera</taxon>
        <taxon>Rotifera</taxon>
        <taxon>Eurotatoria</taxon>
        <taxon>Monogononta</taxon>
        <taxon>Pseudotrocha</taxon>
        <taxon>Ploima</taxon>
        <taxon>Brachionidae</taxon>
        <taxon>Brachionus</taxon>
    </lineage>
</organism>
<comment type="caution">
    <text evidence="1">The sequence shown here is derived from an EMBL/GenBank/DDBJ whole genome shotgun (WGS) entry which is preliminary data.</text>
</comment>